<evidence type="ECO:0000313" key="1">
    <source>
        <dbReference type="EMBL" id="QDH87085.1"/>
    </source>
</evidence>
<protein>
    <submittedName>
        <fullName evidence="1">Uncharacterized protein</fullName>
    </submittedName>
</protein>
<dbReference type="EMBL" id="MN033137">
    <property type="protein sequence ID" value="QDH87085.1"/>
    <property type="molecule type" value="Genomic_RNA"/>
</dbReference>
<organism evidence="1">
    <name type="scientific">Leviviridae sp</name>
    <dbReference type="NCBI Taxonomy" id="2027243"/>
    <lineage>
        <taxon>Viruses</taxon>
        <taxon>Riboviria</taxon>
        <taxon>Orthornavirae</taxon>
        <taxon>Lenarviricota</taxon>
        <taxon>Leviviricetes</taxon>
        <taxon>Norzivirales</taxon>
        <taxon>Fiersviridae</taxon>
    </lineage>
</organism>
<gene>
    <name evidence="1" type="ORF">H3BulkLitter17570_000004</name>
</gene>
<sequence>MSNFPIYSPLLNSLPLTRVATPMGYLNQRRPYPSAVERVKTSFFLNLSRDTWYWYESANTRGIIFYRSDNMVYPVLKDFKWKIISRDYQPISRLYLCASVWKKGRRLGGKIRLPFNMVGKFRPMVLVDGLEPSWAAKRILLLGRVRSLFNDDRFLNTFSL</sequence>
<name>A0A514D0E1_9VIRU</name>
<reference evidence="1" key="1">
    <citation type="submission" date="2019-05" db="EMBL/GenBank/DDBJ databases">
        <title>Metatranscriptomic reconstruction reveals RNA viruses with the potential to shape carbon cycling in soil.</title>
        <authorList>
            <person name="Starr E.P."/>
            <person name="Nuccio E."/>
            <person name="Pett-Ridge J."/>
            <person name="Banfield J.F."/>
            <person name="Firestone M.K."/>
        </authorList>
    </citation>
    <scope>NUCLEOTIDE SEQUENCE</scope>
    <source>
        <strain evidence="1">H3_Bulk_Litter_17_scaffold_570</strain>
    </source>
</reference>
<accession>A0A514D0E1</accession>
<proteinExistence type="predicted"/>